<dbReference type="NCBIfam" id="TIGR00571">
    <property type="entry name" value="dam"/>
    <property type="match status" value="1"/>
</dbReference>
<evidence type="ECO:0000313" key="10">
    <source>
        <dbReference type="Proteomes" id="UP000319298"/>
    </source>
</evidence>
<evidence type="ECO:0000256" key="8">
    <source>
        <dbReference type="SAM" id="MobiDB-lite"/>
    </source>
</evidence>
<evidence type="ECO:0000256" key="4">
    <source>
        <dbReference type="ARBA" id="ARBA00022679"/>
    </source>
</evidence>
<evidence type="ECO:0000256" key="7">
    <source>
        <dbReference type="RuleBase" id="RU361257"/>
    </source>
</evidence>
<dbReference type="PRINTS" id="PR00505">
    <property type="entry name" value="D12N6MTFRASE"/>
</dbReference>
<protein>
    <recommendedName>
        <fullName evidence="2 7">Site-specific DNA-methyltransferase (adenine-specific)</fullName>
        <ecNumber evidence="2 7">2.1.1.72</ecNumber>
    </recommendedName>
</protein>
<reference evidence="10" key="1">
    <citation type="submission" date="2019-06" db="EMBL/GenBank/DDBJ databases">
        <title>Whole-Genome Sequence of Bradyrhizobium sp. 3 Strain 65S1MB.</title>
        <authorList>
            <person name="Bromfield E.S.P."/>
            <person name="Cloutier S."/>
            <person name="Nguyen H.D.T."/>
        </authorList>
    </citation>
    <scope>NUCLEOTIDE SEQUENCE [LARGE SCALE GENOMIC DNA]</scope>
    <source>
        <strain evidence="10">65S1MB</strain>
    </source>
</reference>
<gene>
    <name evidence="9" type="ORF">FJN17_32775</name>
</gene>
<proteinExistence type="inferred from homology"/>
<comment type="catalytic activity">
    <reaction evidence="6 7">
        <text>a 2'-deoxyadenosine in DNA + S-adenosyl-L-methionine = an N(6)-methyl-2'-deoxyadenosine in DNA + S-adenosyl-L-homocysteine + H(+)</text>
        <dbReference type="Rhea" id="RHEA:15197"/>
        <dbReference type="Rhea" id="RHEA-COMP:12418"/>
        <dbReference type="Rhea" id="RHEA-COMP:12419"/>
        <dbReference type="ChEBI" id="CHEBI:15378"/>
        <dbReference type="ChEBI" id="CHEBI:57856"/>
        <dbReference type="ChEBI" id="CHEBI:59789"/>
        <dbReference type="ChEBI" id="CHEBI:90615"/>
        <dbReference type="ChEBI" id="CHEBI:90616"/>
        <dbReference type="EC" id="2.1.1.72"/>
    </reaction>
</comment>
<evidence type="ECO:0000256" key="3">
    <source>
        <dbReference type="ARBA" id="ARBA00022603"/>
    </source>
</evidence>
<dbReference type="EMBL" id="CP041090">
    <property type="protein sequence ID" value="QDF41981.2"/>
    <property type="molecule type" value="Genomic_DNA"/>
</dbReference>
<organism evidence="9 10">
    <name type="scientific">Bradyrhizobium symbiodeficiens</name>
    <dbReference type="NCBI Taxonomy" id="1404367"/>
    <lineage>
        <taxon>Bacteria</taxon>
        <taxon>Pseudomonadati</taxon>
        <taxon>Pseudomonadota</taxon>
        <taxon>Alphaproteobacteria</taxon>
        <taxon>Hyphomicrobiales</taxon>
        <taxon>Nitrobacteraceae</taxon>
        <taxon>Bradyrhizobium</taxon>
    </lineage>
</organism>
<accession>A0ABX5WFX7</accession>
<dbReference type="GO" id="GO:0032259">
    <property type="term" value="P:methylation"/>
    <property type="evidence" value="ECO:0007669"/>
    <property type="project" value="UniProtKB-KW"/>
</dbReference>
<evidence type="ECO:0000256" key="5">
    <source>
        <dbReference type="ARBA" id="ARBA00022691"/>
    </source>
</evidence>
<feature type="region of interest" description="Disordered" evidence="8">
    <location>
        <begin position="265"/>
        <end position="287"/>
    </location>
</feature>
<dbReference type="InterPro" id="IPR023095">
    <property type="entry name" value="Ade_MeTrfase_dom_2"/>
</dbReference>
<feature type="compositionally biased region" description="Basic and acidic residues" evidence="8">
    <location>
        <begin position="277"/>
        <end position="287"/>
    </location>
</feature>
<keyword evidence="3 7" id="KW-0489">Methyltransferase</keyword>
<dbReference type="InterPro" id="IPR012327">
    <property type="entry name" value="MeTrfase_D12"/>
</dbReference>
<dbReference type="Proteomes" id="UP000319298">
    <property type="component" value="Chromosome"/>
</dbReference>
<dbReference type="Pfam" id="PF02086">
    <property type="entry name" value="MethyltransfD12"/>
    <property type="match status" value="1"/>
</dbReference>
<evidence type="ECO:0000256" key="2">
    <source>
        <dbReference type="ARBA" id="ARBA00011900"/>
    </source>
</evidence>
<dbReference type="PROSITE" id="PS00092">
    <property type="entry name" value="N6_MTASE"/>
    <property type="match status" value="1"/>
</dbReference>
<keyword evidence="4 7" id="KW-0808">Transferase</keyword>
<sequence length="287" mass="32578">MPFLKWAGGKRWMTARHGWLLPARFNTYVEPFVGGGSVLFHIRPKKGLVSDLNVDLIDTYKAVRQDWKRIEKLLAKHQQLHSESHYYKTRSLRFAEPIEEAARFIYLNRACFNGIYRVNLKGVFNVPKGSKDAIVMPDDDFEELAKVLRKCRIVAQDFEKTIAAAGVGDFVFVDPPYTVRHNNNGFIKYNQNLFAWQDQVRLRDCVKAAAARGALVLVTNANHASVRDLYKGMGIIHTLDRASIISASSEHRKTSSELAITVGYDARESGRQPMRPLKVDAESDSPR</sequence>
<evidence type="ECO:0000256" key="6">
    <source>
        <dbReference type="ARBA" id="ARBA00047942"/>
    </source>
</evidence>
<dbReference type="PIRSF" id="PIRSF000398">
    <property type="entry name" value="M_m6A_EcoRV"/>
    <property type="match status" value="1"/>
</dbReference>
<dbReference type="PANTHER" id="PTHR30481">
    <property type="entry name" value="DNA ADENINE METHYLASE"/>
    <property type="match status" value="1"/>
</dbReference>
<keyword evidence="5 7" id="KW-0949">S-adenosyl-L-methionine</keyword>
<dbReference type="SUPFAM" id="SSF53335">
    <property type="entry name" value="S-adenosyl-L-methionine-dependent methyltransferases"/>
    <property type="match status" value="1"/>
</dbReference>
<dbReference type="InterPro" id="IPR012263">
    <property type="entry name" value="M_m6A_EcoRV"/>
</dbReference>
<dbReference type="InterPro" id="IPR002052">
    <property type="entry name" value="DNA_methylase_N6_adenine_CS"/>
</dbReference>
<dbReference type="RefSeq" id="WP_334260432.1">
    <property type="nucleotide sequence ID" value="NZ_CP041090.2"/>
</dbReference>
<dbReference type="InterPro" id="IPR029063">
    <property type="entry name" value="SAM-dependent_MTases_sf"/>
</dbReference>
<evidence type="ECO:0000256" key="1">
    <source>
        <dbReference type="ARBA" id="ARBA00006594"/>
    </source>
</evidence>
<comment type="similarity">
    <text evidence="1 7">Belongs to the N(4)/N(6)-methyltransferase family.</text>
</comment>
<dbReference type="Gene3D" id="3.40.50.150">
    <property type="entry name" value="Vaccinia Virus protein VP39"/>
    <property type="match status" value="1"/>
</dbReference>
<dbReference type="EC" id="2.1.1.72" evidence="2 7"/>
<dbReference type="PANTHER" id="PTHR30481:SF3">
    <property type="entry name" value="DNA ADENINE METHYLASE"/>
    <property type="match status" value="1"/>
</dbReference>
<dbReference type="GO" id="GO:0009007">
    <property type="term" value="F:site-specific DNA-methyltransferase (adenine-specific) activity"/>
    <property type="evidence" value="ECO:0007669"/>
    <property type="project" value="UniProtKB-EC"/>
</dbReference>
<reference evidence="9 10" key="2">
    <citation type="journal article" date="2020" name="Int. J. Syst. Evol. Microbiol.">
        <title>Description and complete genome sequences of Bradyrhizobium symbiodeficiens sp. nov., a non-symbiotic bacterium associated with legumes native to Canada.</title>
        <authorList>
            <person name="Bromfield E.S.P."/>
            <person name="Cloutier S."/>
            <person name="Nguyen H.D.T."/>
        </authorList>
    </citation>
    <scope>NUCLEOTIDE SEQUENCE [LARGE SCALE GENOMIC DNA]</scope>
    <source>
        <strain evidence="9 10">65S1MB</strain>
    </source>
</reference>
<evidence type="ECO:0000313" key="9">
    <source>
        <dbReference type="EMBL" id="QDF41981.2"/>
    </source>
</evidence>
<keyword evidence="10" id="KW-1185">Reference proteome</keyword>
<name>A0ABX5WFX7_9BRAD</name>
<dbReference type="Gene3D" id="1.10.1020.10">
    <property type="entry name" value="Adenine-specific Methyltransferase, Domain 2"/>
    <property type="match status" value="1"/>
</dbReference>